<feature type="compositionally biased region" description="Basic and acidic residues" evidence="9">
    <location>
        <begin position="1"/>
        <end position="13"/>
    </location>
</feature>
<evidence type="ECO:0000256" key="4">
    <source>
        <dbReference type="ARBA" id="ARBA00022679"/>
    </source>
</evidence>
<dbReference type="Pfam" id="PF03924">
    <property type="entry name" value="CHASE"/>
    <property type="match status" value="1"/>
</dbReference>
<dbReference type="STRING" id="69332.A0A388LZT6"/>
<dbReference type="InterPro" id="IPR003661">
    <property type="entry name" value="HisK_dim/P_dom"/>
</dbReference>
<dbReference type="SUPFAM" id="SSF47384">
    <property type="entry name" value="Homodimeric domain of signal transducing histidine kinase"/>
    <property type="match status" value="1"/>
</dbReference>
<reference evidence="12 13" key="1">
    <citation type="journal article" date="2018" name="Cell">
        <title>The Chara Genome: Secondary Complexity and Implications for Plant Terrestrialization.</title>
        <authorList>
            <person name="Nishiyama T."/>
            <person name="Sakayama H."/>
            <person name="Vries J.D."/>
            <person name="Buschmann H."/>
            <person name="Saint-Marcoux D."/>
            <person name="Ullrich K.K."/>
            <person name="Haas F.B."/>
            <person name="Vanderstraeten L."/>
            <person name="Becker D."/>
            <person name="Lang D."/>
            <person name="Vosolsobe S."/>
            <person name="Rombauts S."/>
            <person name="Wilhelmsson P.K.I."/>
            <person name="Janitza P."/>
            <person name="Kern R."/>
            <person name="Heyl A."/>
            <person name="Rumpler F."/>
            <person name="Villalobos L.I.A.C."/>
            <person name="Clay J.M."/>
            <person name="Skokan R."/>
            <person name="Toyoda A."/>
            <person name="Suzuki Y."/>
            <person name="Kagoshima H."/>
            <person name="Schijlen E."/>
            <person name="Tajeshwar N."/>
            <person name="Catarino B."/>
            <person name="Hetherington A.J."/>
            <person name="Saltykova A."/>
            <person name="Bonnot C."/>
            <person name="Breuninger H."/>
            <person name="Symeonidi A."/>
            <person name="Radhakrishnan G.V."/>
            <person name="Van Nieuwerburgh F."/>
            <person name="Deforce D."/>
            <person name="Chang C."/>
            <person name="Karol K.G."/>
            <person name="Hedrich R."/>
            <person name="Ulvskov P."/>
            <person name="Glockner G."/>
            <person name="Delwiche C.F."/>
            <person name="Petrasek J."/>
            <person name="Van de Peer Y."/>
            <person name="Friml J."/>
            <person name="Beilby M."/>
            <person name="Dolan L."/>
            <person name="Kohara Y."/>
            <person name="Sugano S."/>
            <person name="Fujiyama A."/>
            <person name="Delaux P.-M."/>
            <person name="Quint M."/>
            <person name="TheiBen G."/>
            <person name="Hagemann M."/>
            <person name="Harholt J."/>
            <person name="Dunand C."/>
            <person name="Zachgo S."/>
            <person name="Langdale J."/>
            <person name="Maumus F."/>
            <person name="Straeten D.V.D."/>
            <person name="Gould S.B."/>
            <person name="Rensing S.A."/>
        </authorList>
    </citation>
    <scope>NUCLEOTIDE SEQUENCE [LARGE SCALE GENOMIC DNA]</scope>
    <source>
        <strain evidence="12 13">S276</strain>
    </source>
</reference>
<dbReference type="AlphaFoldDB" id="A0A388LZT6"/>
<keyword evidence="13" id="KW-1185">Reference proteome</keyword>
<dbReference type="EC" id="2.7.13.3" evidence="3"/>
<dbReference type="EMBL" id="BFEA01000631">
    <property type="protein sequence ID" value="GBG87762.1"/>
    <property type="molecule type" value="Genomic_DNA"/>
</dbReference>
<evidence type="ECO:0000256" key="7">
    <source>
        <dbReference type="ARBA" id="ARBA00022989"/>
    </source>
</evidence>
<feature type="transmembrane region" description="Helical" evidence="10">
    <location>
        <begin position="90"/>
        <end position="115"/>
    </location>
</feature>
<keyword evidence="7 10" id="KW-1133">Transmembrane helix</keyword>
<feature type="region of interest" description="Disordered" evidence="9">
    <location>
        <begin position="1"/>
        <end position="39"/>
    </location>
</feature>
<accession>A0A388LZT6</accession>
<dbReference type="CDD" id="cd00082">
    <property type="entry name" value="HisKA"/>
    <property type="match status" value="1"/>
</dbReference>
<dbReference type="SMART" id="SM01079">
    <property type="entry name" value="CHASE"/>
    <property type="match status" value="1"/>
</dbReference>
<evidence type="ECO:0000256" key="9">
    <source>
        <dbReference type="SAM" id="MobiDB-lite"/>
    </source>
</evidence>
<evidence type="ECO:0000313" key="13">
    <source>
        <dbReference type="Proteomes" id="UP000265515"/>
    </source>
</evidence>
<keyword evidence="8 10" id="KW-0472">Membrane</keyword>
<dbReference type="InterPro" id="IPR006189">
    <property type="entry name" value="CHASE_dom"/>
</dbReference>
<keyword evidence="4" id="KW-0808">Transferase</keyword>
<comment type="subcellular location">
    <subcellularLocation>
        <location evidence="2">Membrane</location>
    </subcellularLocation>
</comment>
<feature type="transmembrane region" description="Helical" evidence="10">
    <location>
        <begin position="382"/>
        <end position="402"/>
    </location>
</feature>
<gene>
    <name evidence="12" type="ORF">CBR_g45917</name>
</gene>
<dbReference type="PANTHER" id="PTHR43047">
    <property type="entry name" value="TWO-COMPONENT HISTIDINE PROTEIN KINASE"/>
    <property type="match status" value="1"/>
</dbReference>
<dbReference type="Proteomes" id="UP000265515">
    <property type="component" value="Unassembled WGS sequence"/>
</dbReference>
<proteinExistence type="predicted"/>
<dbReference type="Gene3D" id="3.30.450.350">
    <property type="entry name" value="CHASE domain"/>
    <property type="match status" value="1"/>
</dbReference>
<evidence type="ECO:0000313" key="12">
    <source>
        <dbReference type="EMBL" id="GBG87762.1"/>
    </source>
</evidence>
<comment type="catalytic activity">
    <reaction evidence="1">
        <text>ATP + protein L-histidine = ADP + protein N-phospho-L-histidine.</text>
        <dbReference type="EC" id="2.7.13.3"/>
    </reaction>
</comment>
<dbReference type="Gramene" id="GBG87762">
    <property type="protein sequence ID" value="GBG87762"/>
    <property type="gene ID" value="CBR_g45917"/>
</dbReference>
<evidence type="ECO:0000256" key="8">
    <source>
        <dbReference type="ARBA" id="ARBA00023136"/>
    </source>
</evidence>
<dbReference type="InterPro" id="IPR042240">
    <property type="entry name" value="CHASE_sf"/>
</dbReference>
<dbReference type="PANTHER" id="PTHR43047:SF64">
    <property type="entry name" value="HISTIDINE KINASE CONTAINING CHEY-HOMOLOGOUS RECEIVER DOMAIN AND PAS DOMAIN-RELATED"/>
    <property type="match status" value="1"/>
</dbReference>
<name>A0A388LZT6_CHABU</name>
<keyword evidence="6" id="KW-0418">Kinase</keyword>
<evidence type="ECO:0000256" key="2">
    <source>
        <dbReference type="ARBA" id="ARBA00004370"/>
    </source>
</evidence>
<comment type="caution">
    <text evidence="12">The sequence shown here is derived from an EMBL/GenBank/DDBJ whole genome shotgun (WGS) entry which is preliminary data.</text>
</comment>
<feature type="domain" description="CHASE" evidence="11">
    <location>
        <begin position="158"/>
        <end position="339"/>
    </location>
</feature>
<evidence type="ECO:0000256" key="6">
    <source>
        <dbReference type="ARBA" id="ARBA00022777"/>
    </source>
</evidence>
<sequence>METMGSDERKGDQDEHDTEASGRVIVEEGGTVPSQDTRARTGSLRKLVSSISKLARRPTRAAHDFFTKVALGGDTKMMDAGEQKSGRQTVAMWLGSLCVSGGIIVATFFIIYHAMKQQKLSSLKRRCSTWGENMRYKLWQATVMARMVVDLIALFRLREDLITAQDLADFTGTSEWTRPYVENIEYGEIVTAEQREAYEYRIGRRIFDTDGKPSPEADVYCPIFFSEDRSVTTGVNAFSVPQATVIYRLAYLHGEEAMSGPFPDIANNGYQVSIAYPVYKDEDPGSQTSDTNKTCYGILSARMKITTIISYYLKDANPASQVIARLYDVTDRNAAKLIYETQPPYSDTPEKYDYSGAVHLNRFRRHELRCRYAVKIDVQREAIIWASVVGGAVICVSIFMLLSNRMDVANKRLDVMKQRKEGIEKANLALEVANKAKDTFMGTMSHELRTPMNGIMGG</sequence>
<protein>
    <recommendedName>
        <fullName evidence="3">histidine kinase</fullName>
        <ecNumber evidence="3">2.7.13.3</ecNumber>
    </recommendedName>
</protein>
<evidence type="ECO:0000259" key="11">
    <source>
        <dbReference type="PROSITE" id="PS50839"/>
    </source>
</evidence>
<keyword evidence="5 10" id="KW-0812">Transmembrane</keyword>
<dbReference type="GO" id="GO:0000155">
    <property type="term" value="F:phosphorelay sensor kinase activity"/>
    <property type="evidence" value="ECO:0007669"/>
    <property type="project" value="InterPro"/>
</dbReference>
<evidence type="ECO:0000256" key="5">
    <source>
        <dbReference type="ARBA" id="ARBA00022692"/>
    </source>
</evidence>
<evidence type="ECO:0000256" key="1">
    <source>
        <dbReference type="ARBA" id="ARBA00000085"/>
    </source>
</evidence>
<dbReference type="GO" id="GO:0016020">
    <property type="term" value="C:membrane"/>
    <property type="evidence" value="ECO:0007669"/>
    <property type="project" value="UniProtKB-SubCell"/>
</dbReference>
<evidence type="ECO:0000256" key="10">
    <source>
        <dbReference type="SAM" id="Phobius"/>
    </source>
</evidence>
<dbReference type="InterPro" id="IPR036097">
    <property type="entry name" value="HisK_dim/P_sf"/>
</dbReference>
<evidence type="ECO:0000256" key="3">
    <source>
        <dbReference type="ARBA" id="ARBA00012438"/>
    </source>
</evidence>
<dbReference type="PROSITE" id="PS50839">
    <property type="entry name" value="CHASE"/>
    <property type="match status" value="1"/>
</dbReference>
<dbReference type="Gene3D" id="1.10.287.130">
    <property type="match status" value="1"/>
</dbReference>
<organism evidence="12 13">
    <name type="scientific">Chara braunii</name>
    <name type="common">Braun's stonewort</name>
    <dbReference type="NCBI Taxonomy" id="69332"/>
    <lineage>
        <taxon>Eukaryota</taxon>
        <taxon>Viridiplantae</taxon>
        <taxon>Streptophyta</taxon>
        <taxon>Charophyceae</taxon>
        <taxon>Charales</taxon>
        <taxon>Characeae</taxon>
        <taxon>Chara</taxon>
    </lineage>
</organism>